<evidence type="ECO:0000256" key="4">
    <source>
        <dbReference type="RuleBase" id="RU000363"/>
    </source>
</evidence>
<keyword evidence="3" id="KW-0560">Oxidoreductase</keyword>
<dbReference type="KEGG" id="slb:AWJ20_4434"/>
<dbReference type="EMBL" id="CP014500">
    <property type="protein sequence ID" value="ANB11613.1"/>
    <property type="molecule type" value="Genomic_DNA"/>
</dbReference>
<dbReference type="PRINTS" id="PR00080">
    <property type="entry name" value="SDRFAMILY"/>
</dbReference>
<proteinExistence type="inferred from homology"/>
<evidence type="ECO:0000256" key="2">
    <source>
        <dbReference type="ARBA" id="ARBA00022857"/>
    </source>
</evidence>
<protein>
    <submittedName>
        <fullName evidence="5">Acylglycerone-phosphate reductase</fullName>
    </submittedName>
</protein>
<reference evidence="5 6" key="1">
    <citation type="submission" date="2016-02" db="EMBL/GenBank/DDBJ databases">
        <title>Complete genome sequence and transcriptome regulation of the pentose utilising yeast Sugiyamaella lignohabitans.</title>
        <authorList>
            <person name="Bellasio M."/>
            <person name="Peymann A."/>
            <person name="Valli M."/>
            <person name="Sipitzky M."/>
            <person name="Graf A."/>
            <person name="Sauer M."/>
            <person name="Marx H."/>
            <person name="Mattanovich D."/>
        </authorList>
    </citation>
    <scope>NUCLEOTIDE SEQUENCE [LARGE SCALE GENOMIC DNA]</scope>
    <source>
        <strain evidence="5 6">CBS 10342</strain>
    </source>
</reference>
<dbReference type="SUPFAM" id="SSF51735">
    <property type="entry name" value="NAD(P)-binding Rossmann-fold domains"/>
    <property type="match status" value="1"/>
</dbReference>
<dbReference type="RefSeq" id="XP_018734090.1">
    <property type="nucleotide sequence ID" value="XM_018881503.1"/>
</dbReference>
<comment type="similarity">
    <text evidence="1 4">Belongs to the short-chain dehydrogenases/reductases (SDR) family.</text>
</comment>
<dbReference type="PRINTS" id="PR00081">
    <property type="entry name" value="GDHRDH"/>
</dbReference>
<dbReference type="InterPro" id="IPR020904">
    <property type="entry name" value="Sc_DH/Rdtase_CS"/>
</dbReference>
<dbReference type="GO" id="GO:0050664">
    <property type="term" value="F:oxidoreductase activity, acting on NAD(P)H, oxygen as acceptor"/>
    <property type="evidence" value="ECO:0007669"/>
    <property type="project" value="TreeGrafter"/>
</dbReference>
<evidence type="ECO:0000256" key="1">
    <source>
        <dbReference type="ARBA" id="ARBA00006484"/>
    </source>
</evidence>
<keyword evidence="6" id="KW-1185">Reference proteome</keyword>
<dbReference type="Proteomes" id="UP000189580">
    <property type="component" value="Chromosome c"/>
</dbReference>
<evidence type="ECO:0000313" key="5">
    <source>
        <dbReference type="EMBL" id="ANB11613.1"/>
    </source>
</evidence>
<dbReference type="InterPro" id="IPR036291">
    <property type="entry name" value="NAD(P)-bd_dom_sf"/>
</dbReference>
<dbReference type="PANTHER" id="PTHR43008:SF7">
    <property type="entry name" value="SHORT CHAIN DEHYDROGENASE_REDUCTASE (AFU_ORTHOLOGUE AFUA_2G00830)"/>
    <property type="match status" value="1"/>
</dbReference>
<organism evidence="5 6">
    <name type="scientific">Sugiyamaella lignohabitans</name>
    <dbReference type="NCBI Taxonomy" id="796027"/>
    <lineage>
        <taxon>Eukaryota</taxon>
        <taxon>Fungi</taxon>
        <taxon>Dikarya</taxon>
        <taxon>Ascomycota</taxon>
        <taxon>Saccharomycotina</taxon>
        <taxon>Dipodascomycetes</taxon>
        <taxon>Dipodascales</taxon>
        <taxon>Trichomonascaceae</taxon>
        <taxon>Sugiyamaella</taxon>
    </lineage>
</organism>
<sequence>MPFSLKQGHTAVIIGSATGIGRAAARKWASQGVKLALFDKSQERLSILAKELESKTTVLSVSGDASKFEEVKDFQKAVVDKFGTVDLLFLNAGISGKSDFTHPDPVRTFFETNFFGVVNGVSAFVETLKKQSTESHVIITGSKQGITNPPGNPGYNASKAAVKSYAEGLSFDLQGSPVEAHLLVPGWTHTFLTGDRETAETAKPAGAWYPEQVVERLEQGLDKDEFYIFCEDNDVTTELDFKRMQYNLNDILLGRPALSRWRPEYKSEFEAFIKK</sequence>
<name>A0A167CF93_9ASCO</name>
<keyword evidence="2" id="KW-0521">NADP</keyword>
<dbReference type="Pfam" id="PF00106">
    <property type="entry name" value="adh_short"/>
    <property type="match status" value="1"/>
</dbReference>
<dbReference type="OrthoDB" id="5307821at2759"/>
<dbReference type="PANTHER" id="PTHR43008">
    <property type="entry name" value="BENZIL REDUCTASE"/>
    <property type="match status" value="1"/>
</dbReference>
<dbReference type="GO" id="GO:0016616">
    <property type="term" value="F:oxidoreductase activity, acting on the CH-OH group of donors, NAD or NADP as acceptor"/>
    <property type="evidence" value="ECO:0007669"/>
    <property type="project" value="UniProtKB-ARBA"/>
</dbReference>
<dbReference type="GeneID" id="30036566"/>
<dbReference type="PROSITE" id="PS00061">
    <property type="entry name" value="ADH_SHORT"/>
    <property type="match status" value="1"/>
</dbReference>
<evidence type="ECO:0000313" key="6">
    <source>
        <dbReference type="Proteomes" id="UP000189580"/>
    </source>
</evidence>
<gene>
    <name evidence="5" type="primary">AYR1</name>
    <name evidence="5" type="ORF">AWJ20_4434</name>
</gene>
<evidence type="ECO:0000256" key="3">
    <source>
        <dbReference type="ARBA" id="ARBA00023002"/>
    </source>
</evidence>
<dbReference type="AlphaFoldDB" id="A0A167CF93"/>
<dbReference type="Gene3D" id="3.40.50.720">
    <property type="entry name" value="NAD(P)-binding Rossmann-like Domain"/>
    <property type="match status" value="1"/>
</dbReference>
<accession>A0A167CF93</accession>
<dbReference type="InterPro" id="IPR002347">
    <property type="entry name" value="SDR_fam"/>
</dbReference>
<dbReference type="CDD" id="cd05233">
    <property type="entry name" value="SDR_c"/>
    <property type="match status" value="1"/>
</dbReference>